<dbReference type="EMBL" id="JBHRSB010000006">
    <property type="protein sequence ID" value="MFC3002287.1"/>
    <property type="molecule type" value="Genomic_DNA"/>
</dbReference>
<sequence>MGALTSDDMHRILTSMPKDAVKMLKDNSPRLFLAGGSIRAMIAGESVSDWDFFGPTKEALELAARRLADAREPKGKLYKTKNAFTVLGHPRTPVQFISRWLYDDPAALLQSFDFSVARAVIWWDGVGWQSLCDALFYPDLAAKRLRYMQPDRNEDAGGSMLRVQKFLHRGYHIAPESLGRVMARITTRMRGEASPQNAGEPDEAWHGRVITGLLRQVDPLTVVDGLEMRGDDDDQGEEVTAP</sequence>
<dbReference type="Pfam" id="PF26128">
    <property type="entry name" value="Gad2"/>
    <property type="match status" value="1"/>
</dbReference>
<name>A0ABV7BX18_9PROT</name>
<dbReference type="RefSeq" id="WP_216838366.1">
    <property type="nucleotide sequence ID" value="NZ_JAFNJS010000006.1"/>
</dbReference>
<evidence type="ECO:0000313" key="2">
    <source>
        <dbReference type="Proteomes" id="UP001595420"/>
    </source>
</evidence>
<gene>
    <name evidence="1" type="ORF">ACFOD3_20480</name>
</gene>
<evidence type="ECO:0008006" key="3">
    <source>
        <dbReference type="Google" id="ProtNLM"/>
    </source>
</evidence>
<evidence type="ECO:0000313" key="1">
    <source>
        <dbReference type="EMBL" id="MFC3002287.1"/>
    </source>
</evidence>
<comment type="caution">
    <text evidence="1">The sequence shown here is derived from an EMBL/GenBank/DDBJ whole genome shotgun (WGS) entry which is preliminary data.</text>
</comment>
<protein>
    <recommendedName>
        <fullName evidence="3">Poly A polymerase head domain-containing protein</fullName>
    </recommendedName>
</protein>
<dbReference type="Proteomes" id="UP001595420">
    <property type="component" value="Unassembled WGS sequence"/>
</dbReference>
<proteinExistence type="predicted"/>
<organism evidence="1 2">
    <name type="scientific">Falsiroseomonas tokyonensis</name>
    <dbReference type="NCBI Taxonomy" id="430521"/>
    <lineage>
        <taxon>Bacteria</taxon>
        <taxon>Pseudomonadati</taxon>
        <taxon>Pseudomonadota</taxon>
        <taxon>Alphaproteobacteria</taxon>
        <taxon>Acetobacterales</taxon>
        <taxon>Roseomonadaceae</taxon>
        <taxon>Falsiroseomonas</taxon>
    </lineage>
</organism>
<reference evidence="2" key="1">
    <citation type="journal article" date="2019" name="Int. J. Syst. Evol. Microbiol.">
        <title>The Global Catalogue of Microorganisms (GCM) 10K type strain sequencing project: providing services to taxonomists for standard genome sequencing and annotation.</title>
        <authorList>
            <consortium name="The Broad Institute Genomics Platform"/>
            <consortium name="The Broad Institute Genome Sequencing Center for Infectious Disease"/>
            <person name="Wu L."/>
            <person name="Ma J."/>
        </authorList>
    </citation>
    <scope>NUCLEOTIDE SEQUENCE [LARGE SCALE GENOMIC DNA]</scope>
    <source>
        <strain evidence="2">CGMCC 1.16855</strain>
    </source>
</reference>
<keyword evidence="2" id="KW-1185">Reference proteome</keyword>
<accession>A0ABV7BX18</accession>